<proteinExistence type="inferred from homology"/>
<sequence>MDSLEISGFPYEPEKYSCKNHAPTPLETEKIHGQEEKGSMKLPKRGNSNGKRYLGVRQRPSGRWVAEIKDSSQKLRLWLGTFDSAEEAALAFDKAAKLLRGRNAKTNFPCNGIVGTYEESCSLLGKNPRLFRLLQHAIMKNHARSSSLYPPFISLENQNIPGDKVLDSSYFDALVEETIVCSSSSTSESGSSSDFDHDRNKLSQLSFGSSKVYSSVFVAPSFSASLGQAGEHQKDFQEA</sequence>
<reference evidence="9" key="1">
    <citation type="submission" date="2020-12" db="EMBL/GenBank/DDBJ databases">
        <title>WGS assembly of Carya illinoinensis cv. Pawnee.</title>
        <authorList>
            <person name="Platts A."/>
            <person name="Shu S."/>
            <person name="Wright S."/>
            <person name="Barry K."/>
            <person name="Edger P."/>
            <person name="Pires J.C."/>
            <person name="Schmutz J."/>
        </authorList>
    </citation>
    <scope>NUCLEOTIDE SEQUENCE</scope>
    <source>
        <tissue evidence="9">Leaf</tissue>
    </source>
</reference>
<evidence type="ECO:0000256" key="1">
    <source>
        <dbReference type="ARBA" id="ARBA00004123"/>
    </source>
</evidence>
<keyword evidence="5" id="KW-0539">Nucleus</keyword>
<name>A0A8T1N5R7_CARIL</name>
<evidence type="ECO:0000256" key="4">
    <source>
        <dbReference type="ARBA" id="ARBA00023163"/>
    </source>
</evidence>
<feature type="domain" description="AP2/ERF" evidence="8">
    <location>
        <begin position="52"/>
        <end position="109"/>
    </location>
</feature>
<dbReference type="GO" id="GO:0003700">
    <property type="term" value="F:DNA-binding transcription factor activity"/>
    <property type="evidence" value="ECO:0007669"/>
    <property type="project" value="InterPro"/>
</dbReference>
<dbReference type="PANTHER" id="PTHR31194:SF82">
    <property type="entry name" value="AP2_ERF DOMAIN-CONTAINING PROTEIN"/>
    <property type="match status" value="1"/>
</dbReference>
<dbReference type="CDD" id="cd00018">
    <property type="entry name" value="AP2"/>
    <property type="match status" value="1"/>
</dbReference>
<dbReference type="Proteomes" id="UP000811609">
    <property type="component" value="Chromosome 16"/>
</dbReference>
<keyword evidence="10" id="KW-1185">Reference proteome</keyword>
<keyword evidence="3" id="KW-0238">DNA-binding</keyword>
<dbReference type="GO" id="GO:0003677">
    <property type="term" value="F:DNA binding"/>
    <property type="evidence" value="ECO:0007669"/>
    <property type="project" value="UniProtKB-KW"/>
</dbReference>
<evidence type="ECO:0000256" key="7">
    <source>
        <dbReference type="SAM" id="MobiDB-lite"/>
    </source>
</evidence>
<dbReference type="AlphaFoldDB" id="A0A8T1N5R7"/>
<dbReference type="GO" id="GO:0005634">
    <property type="term" value="C:nucleus"/>
    <property type="evidence" value="ECO:0007669"/>
    <property type="project" value="UniProtKB-SubCell"/>
</dbReference>
<keyword evidence="4" id="KW-0804">Transcription</keyword>
<dbReference type="SMART" id="SM00380">
    <property type="entry name" value="AP2"/>
    <property type="match status" value="1"/>
</dbReference>
<dbReference type="InterPro" id="IPR050913">
    <property type="entry name" value="AP2/ERF_ERF"/>
</dbReference>
<dbReference type="PROSITE" id="PS51032">
    <property type="entry name" value="AP2_ERF"/>
    <property type="match status" value="1"/>
</dbReference>
<evidence type="ECO:0000256" key="5">
    <source>
        <dbReference type="ARBA" id="ARBA00023242"/>
    </source>
</evidence>
<organism evidence="9 10">
    <name type="scientific">Carya illinoinensis</name>
    <name type="common">Pecan</name>
    <dbReference type="NCBI Taxonomy" id="32201"/>
    <lineage>
        <taxon>Eukaryota</taxon>
        <taxon>Viridiplantae</taxon>
        <taxon>Streptophyta</taxon>
        <taxon>Embryophyta</taxon>
        <taxon>Tracheophyta</taxon>
        <taxon>Spermatophyta</taxon>
        <taxon>Magnoliopsida</taxon>
        <taxon>eudicotyledons</taxon>
        <taxon>Gunneridae</taxon>
        <taxon>Pentapetalae</taxon>
        <taxon>rosids</taxon>
        <taxon>fabids</taxon>
        <taxon>Fagales</taxon>
        <taxon>Juglandaceae</taxon>
        <taxon>Carya</taxon>
    </lineage>
</organism>
<dbReference type="InterPro" id="IPR001471">
    <property type="entry name" value="AP2/ERF_dom"/>
</dbReference>
<evidence type="ECO:0000256" key="6">
    <source>
        <dbReference type="ARBA" id="ARBA00024343"/>
    </source>
</evidence>
<feature type="compositionally biased region" description="Basic and acidic residues" evidence="7">
    <location>
        <begin position="27"/>
        <end position="39"/>
    </location>
</feature>
<dbReference type="EMBL" id="CM031824">
    <property type="protein sequence ID" value="KAG6625231.1"/>
    <property type="molecule type" value="Genomic_DNA"/>
</dbReference>
<evidence type="ECO:0000259" key="8">
    <source>
        <dbReference type="PROSITE" id="PS51032"/>
    </source>
</evidence>
<dbReference type="FunFam" id="3.30.730.10:FF:000005">
    <property type="entry name" value="ethylene-responsive transcription factor RAP2-11"/>
    <property type="match status" value="1"/>
</dbReference>
<feature type="region of interest" description="Disordered" evidence="7">
    <location>
        <begin position="1"/>
        <end position="54"/>
    </location>
</feature>
<evidence type="ECO:0000313" key="9">
    <source>
        <dbReference type="EMBL" id="KAG6625231.1"/>
    </source>
</evidence>
<evidence type="ECO:0000256" key="2">
    <source>
        <dbReference type="ARBA" id="ARBA00023015"/>
    </source>
</evidence>
<comment type="similarity">
    <text evidence="6">Belongs to the AP2/ERF transcription factor family. ERF subfamily.</text>
</comment>
<accession>A0A8T1N5R7</accession>
<dbReference type="Pfam" id="PF00847">
    <property type="entry name" value="AP2"/>
    <property type="match status" value="1"/>
</dbReference>
<gene>
    <name evidence="9" type="ORF">CIPAW_16G082400</name>
</gene>
<dbReference type="PANTHER" id="PTHR31194">
    <property type="entry name" value="SHN SHINE , DNA BINDING / TRANSCRIPTION FACTOR"/>
    <property type="match status" value="1"/>
</dbReference>
<keyword evidence="2" id="KW-0805">Transcription regulation</keyword>
<protein>
    <recommendedName>
        <fullName evidence="8">AP2/ERF domain-containing protein</fullName>
    </recommendedName>
</protein>
<evidence type="ECO:0000256" key="3">
    <source>
        <dbReference type="ARBA" id="ARBA00023125"/>
    </source>
</evidence>
<dbReference type="GO" id="GO:0009877">
    <property type="term" value="P:nodulation"/>
    <property type="evidence" value="ECO:0007669"/>
    <property type="project" value="UniProtKB-ARBA"/>
</dbReference>
<evidence type="ECO:0000313" key="10">
    <source>
        <dbReference type="Proteomes" id="UP000811609"/>
    </source>
</evidence>
<comment type="subcellular location">
    <subcellularLocation>
        <location evidence="1">Nucleus</location>
    </subcellularLocation>
</comment>
<comment type="caution">
    <text evidence="9">The sequence shown here is derived from an EMBL/GenBank/DDBJ whole genome shotgun (WGS) entry which is preliminary data.</text>
</comment>